<organism evidence="12 13">
    <name type="scientific">Trichlorobacter lovleyi (strain ATCC BAA-1151 / DSM 17278 / SZ)</name>
    <name type="common">Geobacter lovleyi</name>
    <dbReference type="NCBI Taxonomy" id="398767"/>
    <lineage>
        <taxon>Bacteria</taxon>
        <taxon>Pseudomonadati</taxon>
        <taxon>Thermodesulfobacteriota</taxon>
        <taxon>Desulfuromonadia</taxon>
        <taxon>Geobacterales</taxon>
        <taxon>Geobacteraceae</taxon>
        <taxon>Trichlorobacter</taxon>
    </lineage>
</organism>
<dbReference type="InterPro" id="IPR025691">
    <property type="entry name" value="GspL_pp_dom"/>
</dbReference>
<reference evidence="12 13" key="1">
    <citation type="submission" date="2008-05" db="EMBL/GenBank/DDBJ databases">
        <title>Complete sequence of chromosome of Geobacter lovleyi SZ.</title>
        <authorList>
            <consortium name="US DOE Joint Genome Institute"/>
            <person name="Lucas S."/>
            <person name="Copeland A."/>
            <person name="Lapidus A."/>
            <person name="Glavina del Rio T."/>
            <person name="Dalin E."/>
            <person name="Tice H."/>
            <person name="Bruce D."/>
            <person name="Goodwin L."/>
            <person name="Pitluck S."/>
            <person name="Chertkov O."/>
            <person name="Meincke L."/>
            <person name="Brettin T."/>
            <person name="Detter J.C."/>
            <person name="Han C."/>
            <person name="Tapia R."/>
            <person name="Kuske C.R."/>
            <person name="Schmutz J."/>
            <person name="Larimer F."/>
            <person name="Land M."/>
            <person name="Hauser L."/>
            <person name="Kyrpides N."/>
            <person name="Mikhailova N."/>
            <person name="Sung Y."/>
            <person name="Fletcher K.E."/>
            <person name="Ritalahti K.M."/>
            <person name="Loeffler F.E."/>
            <person name="Richardson P."/>
        </authorList>
    </citation>
    <scope>NUCLEOTIDE SEQUENCE [LARGE SCALE GENOMIC DNA]</scope>
    <source>
        <strain evidence="13">ATCC BAA-1151 / DSM 17278 / SZ</strain>
    </source>
</reference>
<evidence type="ECO:0000256" key="6">
    <source>
        <dbReference type="ARBA" id="ARBA00022692"/>
    </source>
</evidence>
<dbReference type="Pfam" id="PF12693">
    <property type="entry name" value="GspL_C"/>
    <property type="match status" value="1"/>
</dbReference>
<feature type="transmembrane region" description="Helical" evidence="10">
    <location>
        <begin position="286"/>
        <end position="308"/>
    </location>
</feature>
<dbReference type="KEGG" id="glo:Glov_1273"/>
<feature type="domain" description="GspL periplasmic" evidence="11">
    <location>
        <begin position="279"/>
        <end position="419"/>
    </location>
</feature>
<evidence type="ECO:0000256" key="9">
    <source>
        <dbReference type="ARBA" id="ARBA00023136"/>
    </source>
</evidence>
<keyword evidence="5" id="KW-0997">Cell inner membrane</keyword>
<evidence type="ECO:0000313" key="12">
    <source>
        <dbReference type="EMBL" id="ACD94995.1"/>
    </source>
</evidence>
<keyword evidence="6 10" id="KW-0812">Transmembrane</keyword>
<evidence type="ECO:0000256" key="4">
    <source>
        <dbReference type="ARBA" id="ARBA00022475"/>
    </source>
</evidence>
<dbReference type="InterPro" id="IPR007812">
    <property type="entry name" value="T2SS_protein-GspL"/>
</dbReference>
<dbReference type="HOGENOM" id="CLU_622225_0_0_7"/>
<evidence type="ECO:0000256" key="2">
    <source>
        <dbReference type="ARBA" id="ARBA00005318"/>
    </source>
</evidence>
<dbReference type="Proteomes" id="UP000002420">
    <property type="component" value="Chromosome"/>
</dbReference>
<dbReference type="GO" id="GO:0015627">
    <property type="term" value="C:type II protein secretion system complex"/>
    <property type="evidence" value="ECO:0007669"/>
    <property type="project" value="InterPro"/>
</dbReference>
<dbReference type="OrthoDB" id="5392419at2"/>
<dbReference type="NCBIfam" id="TIGR01709">
    <property type="entry name" value="typeII_sec_gspL"/>
    <property type="match status" value="1"/>
</dbReference>
<evidence type="ECO:0000313" key="13">
    <source>
        <dbReference type="Proteomes" id="UP000002420"/>
    </source>
</evidence>
<evidence type="ECO:0000256" key="7">
    <source>
        <dbReference type="ARBA" id="ARBA00022927"/>
    </source>
</evidence>
<dbReference type="InterPro" id="IPR043129">
    <property type="entry name" value="ATPase_NBD"/>
</dbReference>
<dbReference type="SUPFAM" id="SSF53067">
    <property type="entry name" value="Actin-like ATPase domain"/>
    <property type="match status" value="1"/>
</dbReference>
<proteinExistence type="inferred from homology"/>
<comment type="similarity">
    <text evidence="2">Belongs to the GSP L family.</text>
</comment>
<comment type="subcellular location">
    <subcellularLocation>
        <location evidence="1">Cell inner membrane</location>
    </subcellularLocation>
</comment>
<evidence type="ECO:0000259" key="11">
    <source>
        <dbReference type="Pfam" id="PF12693"/>
    </source>
</evidence>
<keyword evidence="9 10" id="KW-0472">Membrane</keyword>
<dbReference type="GO" id="GO:0005886">
    <property type="term" value="C:plasma membrane"/>
    <property type="evidence" value="ECO:0007669"/>
    <property type="project" value="UniProtKB-SubCell"/>
</dbReference>
<keyword evidence="3" id="KW-0813">Transport</keyword>
<gene>
    <name evidence="12" type="ordered locus">Glov_1273</name>
</gene>
<dbReference type="RefSeq" id="WP_012469343.1">
    <property type="nucleotide sequence ID" value="NC_010814.1"/>
</dbReference>
<dbReference type="STRING" id="398767.Glov_1273"/>
<evidence type="ECO:0000256" key="3">
    <source>
        <dbReference type="ARBA" id="ARBA00022448"/>
    </source>
</evidence>
<dbReference type="GO" id="GO:0015628">
    <property type="term" value="P:protein secretion by the type II secretion system"/>
    <property type="evidence" value="ECO:0007669"/>
    <property type="project" value="InterPro"/>
</dbReference>
<evidence type="ECO:0000256" key="5">
    <source>
        <dbReference type="ARBA" id="ARBA00022519"/>
    </source>
</evidence>
<protein>
    <submittedName>
        <fullName evidence="12">General secretion pathway protein L, putative</fullName>
    </submittedName>
</protein>
<keyword evidence="8 10" id="KW-1133">Transmembrane helix</keyword>
<dbReference type="Gene3D" id="3.30.420.380">
    <property type="match status" value="1"/>
</dbReference>
<keyword evidence="7" id="KW-0653">Protein transport</keyword>
<dbReference type="EMBL" id="CP001089">
    <property type="protein sequence ID" value="ACD94995.1"/>
    <property type="molecule type" value="Genomic_DNA"/>
</dbReference>
<evidence type="ECO:0000256" key="1">
    <source>
        <dbReference type="ARBA" id="ARBA00004533"/>
    </source>
</evidence>
<evidence type="ECO:0000256" key="10">
    <source>
        <dbReference type="SAM" id="Phobius"/>
    </source>
</evidence>
<dbReference type="GO" id="GO:0009276">
    <property type="term" value="C:Gram-negative-bacterium-type cell wall"/>
    <property type="evidence" value="ECO:0007669"/>
    <property type="project" value="InterPro"/>
</dbReference>
<keyword evidence="13" id="KW-1185">Reference proteome</keyword>
<accession>B3E7L3</accession>
<name>B3E7L3_TRIL1</name>
<keyword evidence="4" id="KW-1003">Cell membrane</keyword>
<evidence type="ECO:0000256" key="8">
    <source>
        <dbReference type="ARBA" id="ARBA00022989"/>
    </source>
</evidence>
<feature type="transmembrane region" description="Helical" evidence="10">
    <location>
        <begin position="243"/>
        <end position="265"/>
    </location>
</feature>
<sequence>MIIHVIQLHESGFTLGRFRHAGRELVPLTAIRHQTENREELVSKIAESLASVTKGETRTILSIPPGLLNLRELQLPITERAKIRAVLPFELAGETAQDDATIVCDAVALAGGGQLAGWAAQGQIADLITTLTEAGAEPEIVTASCLHWNLLLPPDSSETVAICDSTAVTVCRQGQLLFCRTLNNNSDDLERTLATLELTRDLQVDRVLLLDPLLLPLASTSERVIELFPLPDALKTPASQDGLAPLALAAPFAAALAFCFGEPFNLRSGPLAWKQKNRRLLRAFRLPLILACIAAVLLLAEAGTRWYLLSRDITSLNSSIGKIYRESFPNRKKAVDEAAELKAEIRRLEGTSLSPTILPFLRLLTEHKGVEISGFSEIDYDGTRFKVKGDGRTSAAISTLRQKLLTAGWQVEQPEITSRPDGTILFQLKGNRGGAKP</sequence>
<dbReference type="AlphaFoldDB" id="B3E7L3"/>